<name>A0A0M7B9P4_9RHOB</name>
<dbReference type="Proteomes" id="UP000049455">
    <property type="component" value="Unassembled WGS sequence"/>
</dbReference>
<keyword evidence="2" id="KW-1185">Reference proteome</keyword>
<accession>A0A0M7B9P4</accession>
<dbReference type="EMBL" id="CYPR01000042">
    <property type="protein sequence ID" value="CUH25305.1"/>
    <property type="molecule type" value="Genomic_DNA"/>
</dbReference>
<dbReference type="STRING" id="313367.JSE7799_00689"/>
<gene>
    <name evidence="1" type="ORF">JSE7799_00689</name>
</gene>
<dbReference type="RefSeq" id="WP_055662357.1">
    <property type="nucleotide sequence ID" value="NZ_CYPR01000042.1"/>
</dbReference>
<organism evidence="1 2">
    <name type="scientific">Jannaschia seosinensis</name>
    <dbReference type="NCBI Taxonomy" id="313367"/>
    <lineage>
        <taxon>Bacteria</taxon>
        <taxon>Pseudomonadati</taxon>
        <taxon>Pseudomonadota</taxon>
        <taxon>Alphaproteobacteria</taxon>
        <taxon>Rhodobacterales</taxon>
        <taxon>Roseobacteraceae</taxon>
        <taxon>Jannaschia</taxon>
    </lineage>
</organism>
<proteinExistence type="predicted"/>
<reference evidence="1 2" key="1">
    <citation type="submission" date="2015-09" db="EMBL/GenBank/DDBJ databases">
        <authorList>
            <person name="Jackson K.R."/>
            <person name="Lunt B.L."/>
            <person name="Fisher J.N.B."/>
            <person name="Gardner A.V."/>
            <person name="Bailey M.E."/>
            <person name="Deus L.M."/>
            <person name="Earl A.S."/>
            <person name="Gibby P.D."/>
            <person name="Hartmann K.A."/>
            <person name="Liu J.E."/>
            <person name="Manci A.M."/>
            <person name="Nielsen D.A."/>
            <person name="Solomon M.B."/>
            <person name="Breakwell D.P."/>
            <person name="Burnett S.H."/>
            <person name="Grose J.H."/>
        </authorList>
    </citation>
    <scope>NUCLEOTIDE SEQUENCE [LARGE SCALE GENOMIC DNA]</scope>
    <source>
        <strain evidence="1 2">CECT 7799</strain>
    </source>
</reference>
<evidence type="ECO:0008006" key="3">
    <source>
        <dbReference type="Google" id="ProtNLM"/>
    </source>
</evidence>
<dbReference type="AlphaFoldDB" id="A0A0M7B9P4"/>
<sequence length="94" mass="10170">MTFWKLQMRTAQMMLEAQTVMSLRLMGMAGILPADPGENARMVTEKQTAFAQAGLAAMGAMMAGRSPTVIYGHALTPIGRTTRANSLRLGKAKR</sequence>
<dbReference type="OrthoDB" id="7869201at2"/>
<evidence type="ECO:0000313" key="2">
    <source>
        <dbReference type="Proteomes" id="UP000049455"/>
    </source>
</evidence>
<protein>
    <recommendedName>
        <fullName evidence="3">Antifreeze protein</fullName>
    </recommendedName>
</protein>
<evidence type="ECO:0000313" key="1">
    <source>
        <dbReference type="EMBL" id="CUH25305.1"/>
    </source>
</evidence>